<dbReference type="EMBL" id="KN125364">
    <property type="protein sequence ID" value="KFO18550.1"/>
    <property type="molecule type" value="Genomic_DNA"/>
</dbReference>
<evidence type="ECO:0000256" key="2">
    <source>
        <dbReference type="ARBA" id="ARBA00022692"/>
    </source>
</evidence>
<dbReference type="InterPro" id="IPR051036">
    <property type="entry name" value="SIGLEC"/>
</dbReference>
<comment type="subcellular location">
    <subcellularLocation>
        <location evidence="1">Membrane</location>
        <topology evidence="1">Single-pass membrane protein</topology>
    </subcellularLocation>
</comment>
<dbReference type="GO" id="GO:0033691">
    <property type="term" value="F:sialic acid binding"/>
    <property type="evidence" value="ECO:0007669"/>
    <property type="project" value="TreeGrafter"/>
</dbReference>
<dbReference type="PROSITE" id="PS50835">
    <property type="entry name" value="IG_LIKE"/>
    <property type="match status" value="1"/>
</dbReference>
<dbReference type="InterPro" id="IPR003599">
    <property type="entry name" value="Ig_sub"/>
</dbReference>
<dbReference type="Pfam" id="PF07686">
    <property type="entry name" value="V-set"/>
    <property type="match status" value="1"/>
</dbReference>
<keyword evidence="3" id="KW-0430">Lectin</keyword>
<evidence type="ECO:0000256" key="7">
    <source>
        <dbReference type="ARBA" id="ARBA00038361"/>
    </source>
</evidence>
<evidence type="ECO:0000313" key="11">
    <source>
        <dbReference type="Proteomes" id="UP000028990"/>
    </source>
</evidence>
<dbReference type="PANTHER" id="PTHR12035:SF139">
    <property type="entry name" value="IG-LIKE DOMAIN-CONTAINING PROTEIN"/>
    <property type="match status" value="1"/>
</dbReference>
<dbReference type="Proteomes" id="UP000028990">
    <property type="component" value="Unassembled WGS sequence"/>
</dbReference>
<evidence type="ECO:0000313" key="10">
    <source>
        <dbReference type="EMBL" id="KFO18550.1"/>
    </source>
</evidence>
<evidence type="ECO:0000256" key="1">
    <source>
        <dbReference type="ARBA" id="ARBA00004167"/>
    </source>
</evidence>
<evidence type="ECO:0000256" key="5">
    <source>
        <dbReference type="ARBA" id="ARBA00022989"/>
    </source>
</evidence>
<keyword evidence="4" id="KW-0130">Cell adhesion</keyword>
<proteinExistence type="inferred from homology"/>
<keyword evidence="11" id="KW-1185">Reference proteome</keyword>
<keyword evidence="5" id="KW-1133">Transmembrane helix</keyword>
<dbReference type="InterPro" id="IPR013783">
    <property type="entry name" value="Ig-like_fold"/>
</dbReference>
<dbReference type="InterPro" id="IPR013106">
    <property type="entry name" value="Ig_V-set"/>
</dbReference>
<dbReference type="AlphaFoldDB" id="A0A091CN88"/>
<protein>
    <submittedName>
        <fullName evidence="10">Myeloid cell surface antigen CD33</fullName>
    </submittedName>
</protein>
<evidence type="ECO:0000256" key="4">
    <source>
        <dbReference type="ARBA" id="ARBA00022889"/>
    </source>
</evidence>
<dbReference type="InterPro" id="IPR007110">
    <property type="entry name" value="Ig-like_dom"/>
</dbReference>
<organism evidence="10 11">
    <name type="scientific">Fukomys damarensis</name>
    <name type="common">Damaraland mole rat</name>
    <name type="synonym">Cryptomys damarensis</name>
    <dbReference type="NCBI Taxonomy" id="885580"/>
    <lineage>
        <taxon>Eukaryota</taxon>
        <taxon>Metazoa</taxon>
        <taxon>Chordata</taxon>
        <taxon>Craniata</taxon>
        <taxon>Vertebrata</taxon>
        <taxon>Euteleostomi</taxon>
        <taxon>Mammalia</taxon>
        <taxon>Eutheria</taxon>
        <taxon>Euarchontoglires</taxon>
        <taxon>Glires</taxon>
        <taxon>Rodentia</taxon>
        <taxon>Hystricomorpha</taxon>
        <taxon>Bathyergidae</taxon>
        <taxon>Fukomys</taxon>
    </lineage>
</organism>
<keyword evidence="2" id="KW-0812">Transmembrane</keyword>
<evidence type="ECO:0000256" key="8">
    <source>
        <dbReference type="SAM" id="MobiDB-lite"/>
    </source>
</evidence>
<keyword evidence="6" id="KW-0472">Membrane</keyword>
<dbReference type="GO" id="GO:0030246">
    <property type="term" value="F:carbohydrate binding"/>
    <property type="evidence" value="ECO:0007669"/>
    <property type="project" value="UniProtKB-KW"/>
</dbReference>
<reference evidence="10 11" key="1">
    <citation type="submission" date="2013-11" db="EMBL/GenBank/DDBJ databases">
        <title>The Damaraland mole rat (Fukomys damarensis) genome and evolution of African mole rats.</title>
        <authorList>
            <person name="Gladyshev V.N."/>
            <person name="Fang X."/>
        </authorList>
    </citation>
    <scope>NUCLEOTIDE SEQUENCE [LARGE SCALE GENOMIC DNA]</scope>
    <source>
        <tissue evidence="10">Liver</tissue>
    </source>
</reference>
<evidence type="ECO:0000256" key="6">
    <source>
        <dbReference type="ARBA" id="ARBA00023136"/>
    </source>
</evidence>
<comment type="similarity">
    <text evidence="7">Belongs to the immunoglobulin superfamily. SIGLEC (sialic acid binding Ig-like lectin) family.</text>
</comment>
<accession>A0A091CN88</accession>
<dbReference type="Gene3D" id="2.60.40.10">
    <property type="entry name" value="Immunoglobulins"/>
    <property type="match status" value="2"/>
</dbReference>
<dbReference type="InterPro" id="IPR036179">
    <property type="entry name" value="Ig-like_dom_sf"/>
</dbReference>
<name>A0A091CN88_FUKDA</name>
<gene>
    <name evidence="10" type="ORF">H920_20069</name>
</gene>
<dbReference type="GO" id="GO:0005886">
    <property type="term" value="C:plasma membrane"/>
    <property type="evidence" value="ECO:0007669"/>
    <property type="project" value="TreeGrafter"/>
</dbReference>
<feature type="region of interest" description="Disordered" evidence="8">
    <location>
        <begin position="272"/>
        <end position="291"/>
    </location>
</feature>
<evidence type="ECO:0000259" key="9">
    <source>
        <dbReference type="PROSITE" id="PS50835"/>
    </source>
</evidence>
<dbReference type="SMART" id="SM00409">
    <property type="entry name" value="IG"/>
    <property type="match status" value="2"/>
</dbReference>
<dbReference type="GO" id="GO:0007155">
    <property type="term" value="P:cell adhesion"/>
    <property type="evidence" value="ECO:0007669"/>
    <property type="project" value="UniProtKB-KW"/>
</dbReference>
<dbReference type="PANTHER" id="PTHR12035">
    <property type="entry name" value="SIALIC ACID BINDING IMMUNOGLOBULIN-LIKE LECTIN"/>
    <property type="match status" value="1"/>
</dbReference>
<feature type="domain" description="Ig-like" evidence="9">
    <location>
        <begin position="163"/>
        <end position="247"/>
    </location>
</feature>
<evidence type="ECO:0000256" key="3">
    <source>
        <dbReference type="ARBA" id="ARBA00022734"/>
    </source>
</evidence>
<dbReference type="SUPFAM" id="SSF48726">
    <property type="entry name" value="Immunoglobulin"/>
    <property type="match status" value="2"/>
</dbReference>
<sequence length="291" mass="32297">MLLRLLPPLRWAGEWARARGLGGCTELTLLSRRVSGSFSGYQLTAPKSVPVQEGHSVFIPCRVYCPWRFWSNFPPAWGSWFKKEARYDRDPPGATNHPSREALKETEGRFHLLGDPRSYNCSLRIKDARKTDTGVYFFRVERGDDVKYNYRWDHLCVFVTETPDVHIAGTLESGLPGNITCAVPWPCEQGTPPAFSWTGANLTSTLGPETPRSSVLTITPEPRHHGSNLTCRVTFPGVSVAVERTVQLSVACECRPGLEHPSDSTVSLIKKPQRISSHNGPFPSLGALPSP</sequence>